<dbReference type="InterPro" id="IPR011993">
    <property type="entry name" value="PH-like_dom_sf"/>
</dbReference>
<dbReference type="InterPro" id="IPR024954">
    <property type="entry name" value="SSRP1_DD"/>
</dbReference>
<accession>A0A7J6M6L8</accession>
<dbReference type="InterPro" id="IPR050454">
    <property type="entry name" value="RTT106/SSRP1_HistChap/FACT"/>
</dbReference>
<dbReference type="InterPro" id="IPR001357">
    <property type="entry name" value="BRCT_dom"/>
</dbReference>
<dbReference type="Pfam" id="PF00533">
    <property type="entry name" value="BRCT"/>
    <property type="match status" value="1"/>
</dbReference>
<evidence type="ECO:0000256" key="9">
    <source>
        <dbReference type="ARBA" id="ARBA00023242"/>
    </source>
</evidence>
<name>A0A7J6M6L8_PEROL</name>
<dbReference type="GO" id="GO:0006281">
    <property type="term" value="P:DNA repair"/>
    <property type="evidence" value="ECO:0007669"/>
    <property type="project" value="UniProtKB-KW"/>
</dbReference>
<dbReference type="Pfam" id="PF08512">
    <property type="entry name" value="Rttp106-like_middle"/>
    <property type="match status" value="1"/>
</dbReference>
<comment type="similarity">
    <text evidence="2">Belongs to the SSRP1 family.</text>
</comment>
<keyword evidence="6" id="KW-0805">Transcription regulation</keyword>
<proteinExistence type="inferred from homology"/>
<dbReference type="SMART" id="SM00292">
    <property type="entry name" value="BRCT"/>
    <property type="match status" value="2"/>
</dbReference>
<feature type="region of interest" description="Disordered" evidence="10">
    <location>
        <begin position="1256"/>
        <end position="1291"/>
    </location>
</feature>
<dbReference type="InterPro" id="IPR000969">
    <property type="entry name" value="SSRP1/POB3"/>
</dbReference>
<dbReference type="SUPFAM" id="SSF50729">
    <property type="entry name" value="PH domain-like"/>
    <property type="match status" value="1"/>
</dbReference>
<feature type="compositionally biased region" description="Polar residues" evidence="10">
    <location>
        <begin position="1428"/>
        <end position="1438"/>
    </location>
</feature>
<protein>
    <submittedName>
        <fullName evidence="12">FACT complex subunit</fullName>
    </submittedName>
</protein>
<dbReference type="InterPro" id="IPR036420">
    <property type="entry name" value="BRCT_dom_sf"/>
</dbReference>
<dbReference type="Pfam" id="PF03531">
    <property type="entry name" value="SSrecog"/>
    <property type="match status" value="1"/>
</dbReference>
<dbReference type="CDD" id="cd13230">
    <property type="entry name" value="PH1_SSRP1-like"/>
    <property type="match status" value="1"/>
</dbReference>
<dbReference type="CDD" id="cd13231">
    <property type="entry name" value="PH2_SSRP1-like"/>
    <property type="match status" value="1"/>
</dbReference>
<dbReference type="Gene3D" id="2.30.29.220">
    <property type="entry name" value="Structure-specific recognition protein (SSRP1)"/>
    <property type="match status" value="1"/>
</dbReference>
<evidence type="ECO:0000256" key="7">
    <source>
        <dbReference type="ARBA" id="ARBA00023163"/>
    </source>
</evidence>
<evidence type="ECO:0000313" key="13">
    <source>
        <dbReference type="Proteomes" id="UP000570595"/>
    </source>
</evidence>
<keyword evidence="9" id="KW-0539">Nucleus</keyword>
<evidence type="ECO:0000256" key="10">
    <source>
        <dbReference type="SAM" id="MobiDB-lite"/>
    </source>
</evidence>
<evidence type="ECO:0000256" key="8">
    <source>
        <dbReference type="ARBA" id="ARBA00023204"/>
    </source>
</evidence>
<dbReference type="Pfam" id="PF17292">
    <property type="entry name" value="POB3_N"/>
    <property type="match status" value="1"/>
</dbReference>
<keyword evidence="5" id="KW-0227">DNA damage</keyword>
<dbReference type="Proteomes" id="UP000570595">
    <property type="component" value="Unassembled WGS sequence"/>
</dbReference>
<dbReference type="GO" id="GO:0031491">
    <property type="term" value="F:nucleosome binding"/>
    <property type="evidence" value="ECO:0007669"/>
    <property type="project" value="TreeGrafter"/>
</dbReference>
<evidence type="ECO:0000256" key="6">
    <source>
        <dbReference type="ARBA" id="ARBA00023015"/>
    </source>
</evidence>
<dbReference type="GO" id="GO:0006260">
    <property type="term" value="P:DNA replication"/>
    <property type="evidence" value="ECO:0007669"/>
    <property type="project" value="UniProtKB-KW"/>
</dbReference>
<keyword evidence="8" id="KW-0234">DNA repair</keyword>
<feature type="region of interest" description="Disordered" evidence="10">
    <location>
        <begin position="1477"/>
        <end position="1587"/>
    </location>
</feature>
<dbReference type="OrthoDB" id="435645at2759"/>
<sequence length="1797" mass="200156">MESAFHAVAICDSDFDWSTVDLVTDRNNLRKLLKLVDPVQDKPFFPGAEEGFKILADVPAGNRPVVFTAHREGSARIPRGVGIPFEEHMTVVPNGARTCEEYHRLVLMNIGSLRILVRTEVDAMTTIPEPESLSDEWMLCKGSEKMRYQKFGKFNADDTVVELKSKSAFFPDFQWRSTFYQMLLGKVDKLVLGWHKRGLFKPPTEYKISQVQIKVEDDVDKRLRQLGALLQRLIDVFKQEKVPKALELNWSGGRADLIVQPREVSDDTGVTETCRFVESFIESTEVLDRIERGLEVDLNAQTYLVKLPPWLAERVRSSAPGTEIGRSDPINGTGKEKCRFAATGCALQGKPSDFEIRATGSTPDGLYLFGFGDDNERGEFEDLDADEADIKGGSDVTVRKVIGNRHMMPMRMDAKYKALLKERLAASNNVDLKHRTEVDTRSADELLASQQVKMFQYAAFQGEVDDNNSDDGYSFNEGPSAKRIRVGEAPGTRRTLGLGASALPLPDVLMRLLVAEDCGWTLQQMAKRLREEGLTVNLTQLRRNLADLCDYQRRAGDNQPKYYLKAEYKQGGKACLLGYEFRKGVTLVSVLKGLHPMADSVPDTLSYGTVRTAGRSATGLFKANHEMLGWRNRHTGQTTQLNKEDIASVSWYKVSKECMLKIVMKNGDIYKYDGFQDSNYETVKAFFKKHYELDLNKEKVSTRGWCWGESSWSGPELELKNADQMAFEIQATDIAQVVPTGKNEVALEFHVDDTRDPDDESLVEMRFFIPNEEYASKLKDELIQKSGAASGGGTTICQFLNIPIVLPRGHYDLDMFRSSFKLRGKSFDYTIKYMNVSRMFMLPKPDSVHVSFVLGLDQPVRQGNTAYSFLVMQYDKEREVDDFAINLDDEELEKCKLQKVVNGEKLYAVMGQLFKHMTGKNVVTPCQDFKASNGYNCVRCSHKANDGFLYPLKKSFLFVNKPVMWIRYDDVLAVEFSRADSGFTQTRYFDLKIYRKGEGQPHDFQQMDRSEYNGLIEFIQKAGIRIRNLEGSGLGLGKRSRDDGSSPDGSPDLGDDLPSEDESDDEDYEDAGGPDSSSDEDDADEEDEDAISTYMSIRVTRHLRENSAASQSATAFDRDLSQDEPLTLGSDPHKCNIVLKGLAGRHCTLHLEPSLAWVSCTDKGSGRTFLVTSDSIDPTGHRNRIRLASHSDRKERLLYQLRQGDRLVLSDGQGGDWEITLTSLHGNRRRSSDGSFNFGGGTQAYCPAKKKRQDFDTYSEGSFSDRTLSPNENERHRANAMAQEEEDSLPPGLDETMKFSLGEQGQSLSPVVPLLLTSGEVNPEDVFGGRDSLASLASFGEGSSIPAIRPSTPAADPRASIATVPYCPGTTYKDTAYQDSDQDSDTRPYGERGALKAAPTRLYGHESESAPPTPVQDSCIEDAEEEISSLTPKASTGVASVMAKTRRVQPPDEVELVCSMVDEAVNPNDFPLNMISEEEGLRTGMTISTDSDGDDEGDEMPSRASVRSKSRPQPKPKAKSKAKAKAKAKGRPKAKARGRRSPQSSASKRSRRVKVEDDCDVGSSSIEAPRSPVSKRRRRQSAANPVGDVMKEEDRVAICFSTECRPSAADERRIAACGGRIAASVSSDVAMFVADRLKRTAKLMSAICRGIPVVSSEYILRCFERGQITQPYDETDWLQDAAGERSWGFTLSQSIKLARDRGPVLKDYQVHCATKATATKDFKEIVAAAGGTYLTSLPARIPEERKDSLLVIVEDRETRGDLRLVRKLKLPSVYVKELVMAAATTQELDLVKFTVEI</sequence>
<evidence type="ECO:0000259" key="11">
    <source>
        <dbReference type="PROSITE" id="PS50172"/>
    </source>
</evidence>
<evidence type="ECO:0000256" key="2">
    <source>
        <dbReference type="ARBA" id="ARBA00010060"/>
    </source>
</evidence>
<evidence type="ECO:0000256" key="5">
    <source>
        <dbReference type="ARBA" id="ARBA00022763"/>
    </source>
</evidence>
<dbReference type="PRINTS" id="PR00887">
    <property type="entry name" value="SSRCOGNITION"/>
</dbReference>
<dbReference type="InterPro" id="IPR035417">
    <property type="entry name" value="SSRP1/POB3_N"/>
</dbReference>
<evidence type="ECO:0000256" key="3">
    <source>
        <dbReference type="ARBA" id="ARBA00022454"/>
    </source>
</evidence>
<comment type="caution">
    <text evidence="12">The sequence shown here is derived from an EMBL/GenBank/DDBJ whole genome shotgun (WGS) entry which is preliminary data.</text>
</comment>
<feature type="domain" description="BRCT" evidence="11">
    <location>
        <begin position="1611"/>
        <end position="1668"/>
    </location>
</feature>
<dbReference type="GO" id="GO:0042393">
    <property type="term" value="F:histone binding"/>
    <property type="evidence" value="ECO:0007669"/>
    <property type="project" value="TreeGrafter"/>
</dbReference>
<feature type="region of interest" description="Disordered" evidence="10">
    <location>
        <begin position="1347"/>
        <end position="1392"/>
    </location>
</feature>
<keyword evidence="4" id="KW-0235">DNA replication</keyword>
<dbReference type="Pfam" id="PF21103">
    <property type="entry name" value="PH1_SSRP1-like"/>
    <property type="match status" value="1"/>
</dbReference>
<dbReference type="GO" id="GO:0035101">
    <property type="term" value="C:FACT complex"/>
    <property type="evidence" value="ECO:0007669"/>
    <property type="project" value="TreeGrafter"/>
</dbReference>
<dbReference type="FunFam" id="2.30.29.150:FF:000001">
    <property type="entry name" value="Fact complex subunit ssrp1"/>
    <property type="match status" value="1"/>
</dbReference>
<evidence type="ECO:0000313" key="12">
    <source>
        <dbReference type="EMBL" id="KAF4667154.1"/>
    </source>
</evidence>
<dbReference type="PROSITE" id="PS50172">
    <property type="entry name" value="BRCT"/>
    <property type="match status" value="1"/>
</dbReference>
<feature type="compositionally biased region" description="Polar residues" evidence="10">
    <location>
        <begin position="1259"/>
        <end position="1271"/>
    </location>
</feature>
<keyword evidence="3" id="KW-0158">Chromosome</keyword>
<dbReference type="PANTHER" id="PTHR45849:SF1">
    <property type="entry name" value="FACT COMPLEX SUBUNIT SSRP1"/>
    <property type="match status" value="1"/>
</dbReference>
<dbReference type="CDD" id="cd17744">
    <property type="entry name" value="BRCT_MDC1_rpt1"/>
    <property type="match status" value="1"/>
</dbReference>
<gene>
    <name evidence="12" type="primary">POB3</name>
    <name evidence="12" type="ORF">FOZ61_008615</name>
</gene>
<dbReference type="GO" id="GO:0003677">
    <property type="term" value="F:DNA binding"/>
    <property type="evidence" value="ECO:0007669"/>
    <property type="project" value="InterPro"/>
</dbReference>
<dbReference type="SUPFAM" id="SSF52113">
    <property type="entry name" value="BRCT domain"/>
    <property type="match status" value="1"/>
</dbReference>
<reference evidence="12 13" key="1">
    <citation type="submission" date="2020-04" db="EMBL/GenBank/DDBJ databases">
        <title>Perkinsus olseni comparative genomics.</title>
        <authorList>
            <person name="Bogema D.R."/>
        </authorList>
    </citation>
    <scope>NUCLEOTIDE SEQUENCE [LARGE SCALE GENOMIC DNA]</scope>
    <source>
        <strain evidence="12">ATCC PRA-179</strain>
    </source>
</reference>
<dbReference type="InterPro" id="IPR048993">
    <property type="entry name" value="SSRP1-like_PH1"/>
</dbReference>
<comment type="subcellular location">
    <subcellularLocation>
        <location evidence="1">Chromosome</location>
    </subcellularLocation>
</comment>
<feature type="compositionally biased region" description="Acidic residues" evidence="10">
    <location>
        <begin position="1053"/>
        <end position="1087"/>
    </location>
</feature>
<dbReference type="Gene3D" id="3.40.50.10190">
    <property type="entry name" value="BRCT domain"/>
    <property type="match status" value="2"/>
</dbReference>
<evidence type="ECO:0000256" key="4">
    <source>
        <dbReference type="ARBA" id="ARBA00022705"/>
    </source>
</evidence>
<keyword evidence="7" id="KW-0804">Transcription</keyword>
<dbReference type="PANTHER" id="PTHR45849">
    <property type="entry name" value="FACT COMPLEX SUBUNIT SSRP1"/>
    <property type="match status" value="1"/>
</dbReference>
<dbReference type="SMART" id="SM01287">
    <property type="entry name" value="Rtt106"/>
    <property type="match status" value="1"/>
</dbReference>
<organism evidence="12 13">
    <name type="scientific">Perkinsus olseni</name>
    <name type="common">Perkinsus atlanticus</name>
    <dbReference type="NCBI Taxonomy" id="32597"/>
    <lineage>
        <taxon>Eukaryota</taxon>
        <taxon>Sar</taxon>
        <taxon>Alveolata</taxon>
        <taxon>Perkinsozoa</taxon>
        <taxon>Perkinsea</taxon>
        <taxon>Perkinsida</taxon>
        <taxon>Perkinsidae</taxon>
        <taxon>Perkinsus</taxon>
    </lineage>
</organism>
<dbReference type="Gene3D" id="2.30.29.30">
    <property type="entry name" value="Pleckstrin-homology domain (PH domain)/Phosphotyrosine-binding domain (PTB)"/>
    <property type="match status" value="2"/>
</dbReference>
<feature type="compositionally biased region" description="Basic residues" evidence="10">
    <location>
        <begin position="1506"/>
        <end position="1540"/>
    </location>
</feature>
<dbReference type="InterPro" id="IPR013719">
    <property type="entry name" value="RTT106/SPT16-like_middle_dom"/>
</dbReference>
<dbReference type="Gene3D" id="2.30.29.150">
    <property type="match status" value="1"/>
</dbReference>
<dbReference type="InterPro" id="IPR038167">
    <property type="entry name" value="SSRP1_sf"/>
</dbReference>
<feature type="region of interest" description="Disordered" evidence="10">
    <location>
        <begin position="1033"/>
        <end position="1087"/>
    </location>
</feature>
<evidence type="ECO:0000256" key="1">
    <source>
        <dbReference type="ARBA" id="ARBA00004286"/>
    </source>
</evidence>
<dbReference type="EMBL" id="JABAHT010000058">
    <property type="protein sequence ID" value="KAF4667154.1"/>
    <property type="molecule type" value="Genomic_DNA"/>
</dbReference>
<feature type="region of interest" description="Disordered" evidence="10">
    <location>
        <begin position="1425"/>
        <end position="1444"/>
    </location>
</feature>